<dbReference type="OrthoDB" id="333551at2759"/>
<dbReference type="KEGG" id="bbes:BESB_023770"/>
<proteinExistence type="predicted"/>
<evidence type="ECO:0000313" key="4">
    <source>
        <dbReference type="Proteomes" id="UP000224006"/>
    </source>
</evidence>
<dbReference type="GO" id="GO:0005634">
    <property type="term" value="C:nucleus"/>
    <property type="evidence" value="ECO:0007669"/>
    <property type="project" value="TreeGrafter"/>
</dbReference>
<reference evidence="3 4" key="1">
    <citation type="submission" date="2017-09" db="EMBL/GenBank/DDBJ databases">
        <title>Genome sequencing of Besnoitia besnoiti strain Bb-Ger1.</title>
        <authorList>
            <person name="Schares G."/>
            <person name="Venepally P."/>
            <person name="Lorenzi H.A."/>
        </authorList>
    </citation>
    <scope>NUCLEOTIDE SEQUENCE [LARGE SCALE GENOMIC DNA]</scope>
    <source>
        <strain evidence="3 4">Bb-Ger1</strain>
    </source>
</reference>
<keyword evidence="4" id="KW-1185">Reference proteome</keyword>
<feature type="compositionally biased region" description="Basic and acidic residues" evidence="2">
    <location>
        <begin position="77"/>
        <end position="96"/>
    </location>
</feature>
<dbReference type="Proteomes" id="UP000224006">
    <property type="component" value="Chromosome XII"/>
</dbReference>
<dbReference type="AlphaFoldDB" id="A0A2A9M1M0"/>
<evidence type="ECO:0000313" key="3">
    <source>
        <dbReference type="EMBL" id="PFH31885.1"/>
    </source>
</evidence>
<dbReference type="PANTHER" id="PTHR15885">
    <property type="entry name" value="COILED-COIL DOMAIN-CONTAINING PROTEIN 174"/>
    <property type="match status" value="1"/>
</dbReference>
<evidence type="ECO:0000256" key="2">
    <source>
        <dbReference type="SAM" id="MobiDB-lite"/>
    </source>
</evidence>
<name>A0A2A9M1M0_BESBE</name>
<dbReference type="VEuPathDB" id="ToxoDB:BESB_023770"/>
<dbReference type="EMBL" id="NWUJ01000013">
    <property type="protein sequence ID" value="PFH31885.1"/>
    <property type="molecule type" value="Genomic_DNA"/>
</dbReference>
<dbReference type="PANTHER" id="PTHR15885:SF1">
    <property type="entry name" value="COILED-COIL DOMAIN-CONTAINING PROTEIN 174"/>
    <property type="match status" value="1"/>
</dbReference>
<gene>
    <name evidence="3" type="ORF">BESB_023770</name>
</gene>
<dbReference type="InterPro" id="IPR025066">
    <property type="entry name" value="CCDC174-like"/>
</dbReference>
<protein>
    <submittedName>
        <fullName evidence="3">Uncharacterized protein</fullName>
    </submittedName>
</protein>
<sequence>MSYGWLTESSLLPKRAVPIGGVSESSLYTLSSHIFSLQQEQQQKTLEPLVGLQRVSQLAPLGRKRKHPDSAPAVKGSSERRDGAHARTELWERQSEGTESQIRAGGVWGSLDALDADGERGGSGGYTGCEDVNYGLAQRRWGRPSKKPLDRQARLMEGKNPRVEERAAADEQFLAAHAKTVEASRRKLEEKARLYDDVVDRRAENDRRATEEQNQFLCALSKETERRREEIQETKKHRLAMLRSRLLVLRQAAAAAAAAEASDAAADALLKAARAEAVLNEELYGAANAAVELGDVSH</sequence>
<dbReference type="GeneID" id="40307437"/>
<accession>A0A2A9M1M0</accession>
<evidence type="ECO:0000256" key="1">
    <source>
        <dbReference type="ARBA" id="ARBA00023054"/>
    </source>
</evidence>
<organism evidence="3 4">
    <name type="scientific">Besnoitia besnoiti</name>
    <name type="common">Apicomplexan protozoan</name>
    <dbReference type="NCBI Taxonomy" id="94643"/>
    <lineage>
        <taxon>Eukaryota</taxon>
        <taxon>Sar</taxon>
        <taxon>Alveolata</taxon>
        <taxon>Apicomplexa</taxon>
        <taxon>Conoidasida</taxon>
        <taxon>Coccidia</taxon>
        <taxon>Eucoccidiorida</taxon>
        <taxon>Eimeriorina</taxon>
        <taxon>Sarcocystidae</taxon>
        <taxon>Besnoitia</taxon>
    </lineage>
</organism>
<keyword evidence="1" id="KW-0175">Coiled coil</keyword>
<dbReference type="RefSeq" id="XP_029215894.1">
    <property type="nucleotide sequence ID" value="XM_029361079.1"/>
</dbReference>
<feature type="region of interest" description="Disordered" evidence="2">
    <location>
        <begin position="58"/>
        <end position="104"/>
    </location>
</feature>
<comment type="caution">
    <text evidence="3">The sequence shown here is derived from an EMBL/GenBank/DDBJ whole genome shotgun (WGS) entry which is preliminary data.</text>
</comment>